<comment type="caution">
    <text evidence="7">The sequence shown here is derived from an EMBL/GenBank/DDBJ whole genome shotgun (WGS) entry which is preliminary data.</text>
</comment>
<dbReference type="InterPro" id="IPR000719">
    <property type="entry name" value="Prot_kinase_dom"/>
</dbReference>
<keyword evidence="3 7" id="KW-0418">Kinase</keyword>
<dbReference type="PANTHER" id="PTHR44329:SF288">
    <property type="entry name" value="MITOGEN-ACTIVATED PROTEIN KINASE KINASE KINASE 20"/>
    <property type="match status" value="1"/>
</dbReference>
<name>A0A8H7CMQ9_9AGAR</name>
<evidence type="ECO:0000256" key="1">
    <source>
        <dbReference type="ARBA" id="ARBA00022679"/>
    </source>
</evidence>
<dbReference type="InterPro" id="IPR001245">
    <property type="entry name" value="Ser-Thr/Tyr_kinase_cat_dom"/>
</dbReference>
<gene>
    <name evidence="7" type="ORF">MSAN_02081700</name>
</gene>
<dbReference type="GO" id="GO:0004674">
    <property type="term" value="F:protein serine/threonine kinase activity"/>
    <property type="evidence" value="ECO:0007669"/>
    <property type="project" value="TreeGrafter"/>
</dbReference>
<dbReference type="PROSITE" id="PS50011">
    <property type="entry name" value="PROTEIN_KINASE_DOM"/>
    <property type="match status" value="1"/>
</dbReference>
<proteinExistence type="predicted"/>
<evidence type="ECO:0000256" key="2">
    <source>
        <dbReference type="ARBA" id="ARBA00022741"/>
    </source>
</evidence>
<dbReference type="Gene3D" id="1.10.510.10">
    <property type="entry name" value="Transferase(Phosphotransferase) domain 1"/>
    <property type="match status" value="1"/>
</dbReference>
<evidence type="ECO:0000259" key="6">
    <source>
        <dbReference type="PROSITE" id="PS50011"/>
    </source>
</evidence>
<dbReference type="EMBL" id="JACAZH010000028">
    <property type="protein sequence ID" value="KAF7340963.1"/>
    <property type="molecule type" value="Genomic_DNA"/>
</dbReference>
<keyword evidence="1" id="KW-0808">Transferase</keyword>
<evidence type="ECO:0000256" key="4">
    <source>
        <dbReference type="ARBA" id="ARBA00022840"/>
    </source>
</evidence>
<dbReference type="Proteomes" id="UP000623467">
    <property type="component" value="Unassembled WGS sequence"/>
</dbReference>
<dbReference type="AlphaFoldDB" id="A0A8H7CMQ9"/>
<feature type="region of interest" description="Disordered" evidence="5">
    <location>
        <begin position="513"/>
        <end position="745"/>
    </location>
</feature>
<sequence length="763" mass="83379">MSTRILMYEALISYLQDACSAGISERSPSQVAQLHATLDGYLLSMAAGDVVSGIVESVERLKTLLELSGDLGLTSDSKLRMALRKDEERIATFLVSIFASKSLENDVLRLEGDSAQCFLDVVQNTLDKGFLLAQKDGRMARRIIRKLVCSSDKLPSALFITGITGKEDHPTFGGGFADIYRASYDDRVVALKYMRVVQYMRGSDLRDVRLKFCREALVWKELCHPHILPFLGIEGNSFPSPLCMVSPWMKHGTVLNHLKEHGHRDVDKLLTRLVSFTRSHKAYNTFIRGISSMAIYVEWANILINEDWSACLADFGLSIFSDATSLMTTNRGGSVYWMAPELLDPERFGMRFARTRASDVYALGCVCLELYTGRPPFSGVLSEPGAMMKVINGERPPRPSSSPAMSDVLWNHVSTYWAQEPTTRPATQLVVQNMVWPPPPAATEIPNLALASASRPGSPVVAERSSTSTVDWTAVSSLTDNSTSAGLVYDQSINTPRRMGNAFAGLVTDQSINTQGMGKGRAKRRAGKGTVDRPVRPTAPGGSIQPFRSETPVGAGASPRFSPSLARPSARQNSDEEDWETPTDAMASPSLARRSSPPNVPNSDEEDWETPTGATASPLAGPPDRPFSGSARPNSDEEDWETSTGATASSSLATRSAPPNSDEEDFSGSTRPNSDEEDWETPTGATASPSLARRSAPPNSDEDFSGSTRPNSDEEDWETQTRATASPRARRSARPKKEDWQTSTAATFLRALTRRFLTPKDQD</sequence>
<dbReference type="OrthoDB" id="4062651at2759"/>
<protein>
    <submittedName>
        <fullName evidence="7">Kinase-like protein</fullName>
    </submittedName>
</protein>
<dbReference type="SUPFAM" id="SSF56112">
    <property type="entry name" value="Protein kinase-like (PK-like)"/>
    <property type="match status" value="1"/>
</dbReference>
<reference evidence="7" key="1">
    <citation type="submission" date="2020-05" db="EMBL/GenBank/DDBJ databases">
        <title>Mycena genomes resolve the evolution of fungal bioluminescence.</title>
        <authorList>
            <person name="Tsai I.J."/>
        </authorList>
    </citation>
    <scope>NUCLEOTIDE SEQUENCE</scope>
    <source>
        <strain evidence="7">160909Yilan</strain>
    </source>
</reference>
<dbReference type="Pfam" id="PF07714">
    <property type="entry name" value="PK_Tyr_Ser-Thr"/>
    <property type="match status" value="1"/>
</dbReference>
<feature type="compositionally biased region" description="Low complexity" evidence="5">
    <location>
        <begin position="642"/>
        <end position="657"/>
    </location>
</feature>
<evidence type="ECO:0000256" key="3">
    <source>
        <dbReference type="ARBA" id="ARBA00022777"/>
    </source>
</evidence>
<feature type="compositionally biased region" description="Low complexity" evidence="5">
    <location>
        <begin position="587"/>
        <end position="597"/>
    </location>
</feature>
<evidence type="ECO:0000313" key="7">
    <source>
        <dbReference type="EMBL" id="KAF7340963.1"/>
    </source>
</evidence>
<evidence type="ECO:0000313" key="8">
    <source>
        <dbReference type="Proteomes" id="UP000623467"/>
    </source>
</evidence>
<keyword evidence="2" id="KW-0547">Nucleotide-binding</keyword>
<keyword evidence="4" id="KW-0067">ATP-binding</keyword>
<dbReference type="PANTHER" id="PTHR44329">
    <property type="entry name" value="SERINE/THREONINE-PROTEIN KINASE TNNI3K-RELATED"/>
    <property type="match status" value="1"/>
</dbReference>
<feature type="domain" description="Protein kinase" evidence="6">
    <location>
        <begin position="165"/>
        <end position="437"/>
    </location>
</feature>
<dbReference type="InterPro" id="IPR011009">
    <property type="entry name" value="Kinase-like_dom_sf"/>
</dbReference>
<keyword evidence="8" id="KW-1185">Reference proteome</keyword>
<dbReference type="GO" id="GO:0005524">
    <property type="term" value="F:ATP binding"/>
    <property type="evidence" value="ECO:0007669"/>
    <property type="project" value="UniProtKB-KW"/>
</dbReference>
<accession>A0A8H7CMQ9</accession>
<organism evidence="7 8">
    <name type="scientific">Mycena sanguinolenta</name>
    <dbReference type="NCBI Taxonomy" id="230812"/>
    <lineage>
        <taxon>Eukaryota</taxon>
        <taxon>Fungi</taxon>
        <taxon>Dikarya</taxon>
        <taxon>Basidiomycota</taxon>
        <taxon>Agaricomycotina</taxon>
        <taxon>Agaricomycetes</taxon>
        <taxon>Agaricomycetidae</taxon>
        <taxon>Agaricales</taxon>
        <taxon>Marasmiineae</taxon>
        <taxon>Mycenaceae</taxon>
        <taxon>Mycena</taxon>
    </lineage>
</organism>
<evidence type="ECO:0000256" key="5">
    <source>
        <dbReference type="SAM" id="MobiDB-lite"/>
    </source>
</evidence>
<dbReference type="InterPro" id="IPR051681">
    <property type="entry name" value="Ser/Thr_Kinases-Pseudokinases"/>
</dbReference>